<keyword evidence="1" id="KW-0732">Signal</keyword>
<proteinExistence type="predicted"/>
<feature type="signal peptide" evidence="1">
    <location>
        <begin position="1"/>
        <end position="23"/>
    </location>
</feature>
<sequence>MPHGSLRLLVTLALLLAPLSASATDTAPDTSLAPLKFLAGEWKGADAEGKPHKIAFALSSGGTTLTETLTPPDSPPMTTMYYSDGDQLMLTHYCSLNNQPRMRAAAVKEGDKSISFAFVDVTNLKNPTDVHMRQLVIDVKDHDHITQTWTLSKAGKDVPKVFSFERVK</sequence>
<dbReference type="EMBL" id="CAJNBJ010000016">
    <property type="protein sequence ID" value="CAE6756553.1"/>
    <property type="molecule type" value="Genomic_DNA"/>
</dbReference>
<dbReference type="RefSeq" id="WP_213042595.1">
    <property type="nucleotide sequence ID" value="NZ_CAJNBJ010000016.1"/>
</dbReference>
<organism evidence="2 3">
    <name type="scientific">Nitrospira defluvii</name>
    <dbReference type="NCBI Taxonomy" id="330214"/>
    <lineage>
        <taxon>Bacteria</taxon>
        <taxon>Pseudomonadati</taxon>
        <taxon>Nitrospirota</taxon>
        <taxon>Nitrospiria</taxon>
        <taxon>Nitrospirales</taxon>
        <taxon>Nitrospiraceae</taxon>
        <taxon>Nitrospira</taxon>
    </lineage>
</organism>
<name>A0ABM8RJK6_9BACT</name>
<reference evidence="2 3" key="1">
    <citation type="submission" date="2021-02" db="EMBL/GenBank/DDBJ databases">
        <authorList>
            <person name="Han P."/>
        </authorList>
    </citation>
    <scope>NUCLEOTIDE SEQUENCE [LARGE SCALE GENOMIC DNA]</scope>
    <source>
        <strain evidence="2">Candidatus Nitrospira sp. ZN2</strain>
    </source>
</reference>
<protein>
    <submittedName>
        <fullName evidence="2">Uncharacterized protein</fullName>
    </submittedName>
</protein>
<feature type="chain" id="PRO_5045042665" evidence="1">
    <location>
        <begin position="24"/>
        <end position="168"/>
    </location>
</feature>
<dbReference type="Proteomes" id="UP000675880">
    <property type="component" value="Unassembled WGS sequence"/>
</dbReference>
<evidence type="ECO:0000313" key="3">
    <source>
        <dbReference type="Proteomes" id="UP000675880"/>
    </source>
</evidence>
<accession>A0ABM8RJK6</accession>
<evidence type="ECO:0000256" key="1">
    <source>
        <dbReference type="SAM" id="SignalP"/>
    </source>
</evidence>
<evidence type="ECO:0000313" key="2">
    <source>
        <dbReference type="EMBL" id="CAE6756553.1"/>
    </source>
</evidence>
<gene>
    <name evidence="2" type="ORF">NSPZN2_30432</name>
</gene>
<comment type="caution">
    <text evidence="2">The sequence shown here is derived from an EMBL/GenBank/DDBJ whole genome shotgun (WGS) entry which is preliminary data.</text>
</comment>
<keyword evidence="3" id="KW-1185">Reference proteome</keyword>